<dbReference type="InterPro" id="IPR011009">
    <property type="entry name" value="Kinase-like_dom_sf"/>
</dbReference>
<dbReference type="SUPFAM" id="SSF56112">
    <property type="entry name" value="Protein kinase-like (PK-like)"/>
    <property type="match status" value="1"/>
</dbReference>
<dbReference type="GO" id="GO:0004674">
    <property type="term" value="F:protein serine/threonine kinase activity"/>
    <property type="evidence" value="ECO:0007669"/>
    <property type="project" value="TreeGrafter"/>
</dbReference>
<dbReference type="Gene3D" id="1.20.930.20">
    <property type="entry name" value="Adaptor protein Cbl, N-terminal domain"/>
    <property type="match status" value="1"/>
</dbReference>
<dbReference type="SUPFAM" id="SSF81901">
    <property type="entry name" value="HCP-like"/>
    <property type="match status" value="1"/>
</dbReference>
<dbReference type="OrthoDB" id="2384430at2759"/>
<feature type="domain" description="Protein kinase" evidence="3">
    <location>
        <begin position="255"/>
        <end position="519"/>
    </location>
</feature>
<evidence type="ECO:0000256" key="1">
    <source>
        <dbReference type="ARBA" id="ARBA00022741"/>
    </source>
</evidence>
<dbReference type="GO" id="GO:0007166">
    <property type="term" value="P:cell surface receptor signaling pathway"/>
    <property type="evidence" value="ECO:0007669"/>
    <property type="project" value="InterPro"/>
</dbReference>
<dbReference type="InterPro" id="IPR000719">
    <property type="entry name" value="Prot_kinase_dom"/>
</dbReference>
<evidence type="ECO:0000256" key="2">
    <source>
        <dbReference type="ARBA" id="ARBA00022840"/>
    </source>
</evidence>
<keyword evidence="1" id="KW-0547">Nucleotide-binding</keyword>
<dbReference type="PANTHER" id="PTHR44329">
    <property type="entry name" value="SERINE/THREONINE-PROTEIN KINASE TNNI3K-RELATED"/>
    <property type="match status" value="1"/>
</dbReference>
<keyword evidence="2" id="KW-0067">ATP-binding</keyword>
<dbReference type="GO" id="GO:0005524">
    <property type="term" value="F:ATP binding"/>
    <property type="evidence" value="ECO:0007669"/>
    <property type="project" value="UniProtKB-KW"/>
</dbReference>
<dbReference type="PROSITE" id="PS50011">
    <property type="entry name" value="PROTEIN_KINASE_DOM"/>
    <property type="match status" value="1"/>
</dbReference>
<gene>
    <name evidence="4" type="ORF">DEBURN_LOCUS1031</name>
</gene>
<dbReference type="Gene3D" id="1.10.510.10">
    <property type="entry name" value="Transferase(Phosphotransferase) domain 1"/>
    <property type="match status" value="1"/>
</dbReference>
<dbReference type="PANTHER" id="PTHR44329:SF298">
    <property type="entry name" value="MIXED LINEAGE KINASE DOMAIN-LIKE PROTEIN"/>
    <property type="match status" value="1"/>
</dbReference>
<protein>
    <submittedName>
        <fullName evidence="4">9366_t:CDS:1</fullName>
    </submittedName>
</protein>
<dbReference type="Gene3D" id="1.25.40.10">
    <property type="entry name" value="Tetratricopeptide repeat domain"/>
    <property type="match status" value="1"/>
</dbReference>
<dbReference type="AlphaFoldDB" id="A0A9N8V1R5"/>
<evidence type="ECO:0000313" key="4">
    <source>
        <dbReference type="EMBL" id="CAG8436580.1"/>
    </source>
</evidence>
<dbReference type="SMART" id="SM00671">
    <property type="entry name" value="SEL1"/>
    <property type="match status" value="3"/>
</dbReference>
<evidence type="ECO:0000313" key="5">
    <source>
        <dbReference type="Proteomes" id="UP000789706"/>
    </source>
</evidence>
<dbReference type="InterPro" id="IPR051681">
    <property type="entry name" value="Ser/Thr_Kinases-Pseudokinases"/>
</dbReference>
<dbReference type="InterPro" id="IPR006597">
    <property type="entry name" value="Sel1-like"/>
</dbReference>
<name>A0A9N8V1R5_9GLOM</name>
<dbReference type="CDD" id="cd21037">
    <property type="entry name" value="MLKL_NTD"/>
    <property type="match status" value="1"/>
</dbReference>
<proteinExistence type="predicted"/>
<dbReference type="Pfam" id="PF08238">
    <property type="entry name" value="Sel1"/>
    <property type="match status" value="4"/>
</dbReference>
<keyword evidence="5" id="KW-1185">Reference proteome</keyword>
<dbReference type="InterPro" id="IPR011990">
    <property type="entry name" value="TPR-like_helical_dom_sf"/>
</dbReference>
<evidence type="ECO:0000259" key="3">
    <source>
        <dbReference type="PROSITE" id="PS50011"/>
    </source>
</evidence>
<dbReference type="InterPro" id="IPR001245">
    <property type="entry name" value="Ser-Thr/Tyr_kinase_cat_dom"/>
</dbReference>
<accession>A0A9N8V1R5</accession>
<dbReference type="InterPro" id="IPR059179">
    <property type="entry name" value="MLKL-like_MCAfunc"/>
</dbReference>
<dbReference type="InterPro" id="IPR036537">
    <property type="entry name" value="Adaptor_Cbl_N_dom_sf"/>
</dbReference>
<dbReference type="Pfam" id="PF07714">
    <property type="entry name" value="PK_Tyr_Ser-Thr"/>
    <property type="match status" value="1"/>
</dbReference>
<dbReference type="EMBL" id="CAJVPK010000039">
    <property type="protein sequence ID" value="CAG8436580.1"/>
    <property type="molecule type" value="Genomic_DNA"/>
</dbReference>
<sequence length="712" mass="82895">MTFKRKKTKPSDDRGVQDMYMDESERDVDCNSTVFSVSRRNQRLDTPTDIVASVLKEAACITEAIGYFAPYVDLISKVFKIGDEIICFYQKAEHHKDICSYLTIRTNAAVASVRDLQIRKTENEEFFSNAHNLKLFEKFTNCMFNIKVYVSEVSQLGGLRKYMLTNTIEERYKELSTEFDGLMQSLNFAIIIKNKVDVAKELEIISRDVSQVKEYLQKIAGGITDEDDNISEQLNKVLMMKRDREQMSPNNRRNFSDEELLNADDYVKKDDKPSRKIQKRIDKTHEEVAFKEFQIQDHNVQVEIRQEVKILKELKGSSHIIKFHGVAKDETKYYLVTEWMEYGNLQEYYRANQLTPNRKFEFALDICRGITYLNAAEILHHDIQPVNMLIDRNHKIKIANFGLSRKFKEVTRNIQPNLENVRYMAPEELQDKKLPYDIKCEIYSIGMVLWEIAETKKPFESIKNDFQKIIVRVVKHKEREKITAEVPEIWKTVVTLACQHDKMDRPPISTIFSLLYNYYDESRVKRPRTPLPSNDNPFVNNNCKEDYMEVDGMDVDGIDDAIREHKQGDKQKAWKYFCKYANEGNVDALYWKGYYLYHGEIPELQVNDKKNLAVAANLFKMAADKGKPEAQLKYGSCLWDGKGVPTDKLEALKYQEKAAIQGNLTAMYNVGSAYYNGIEFMVDKEKGSKYLQKAANKKHAKAIEMCEKNNIH</sequence>
<comment type="caution">
    <text evidence="4">The sequence shown here is derived from an EMBL/GenBank/DDBJ whole genome shotgun (WGS) entry which is preliminary data.</text>
</comment>
<organism evidence="4 5">
    <name type="scientific">Diversispora eburnea</name>
    <dbReference type="NCBI Taxonomy" id="1213867"/>
    <lineage>
        <taxon>Eukaryota</taxon>
        <taxon>Fungi</taxon>
        <taxon>Fungi incertae sedis</taxon>
        <taxon>Mucoromycota</taxon>
        <taxon>Glomeromycotina</taxon>
        <taxon>Glomeromycetes</taxon>
        <taxon>Diversisporales</taxon>
        <taxon>Diversisporaceae</taxon>
        <taxon>Diversispora</taxon>
    </lineage>
</organism>
<dbReference type="Proteomes" id="UP000789706">
    <property type="component" value="Unassembled WGS sequence"/>
</dbReference>
<reference evidence="4" key="1">
    <citation type="submission" date="2021-06" db="EMBL/GenBank/DDBJ databases">
        <authorList>
            <person name="Kallberg Y."/>
            <person name="Tangrot J."/>
            <person name="Rosling A."/>
        </authorList>
    </citation>
    <scope>NUCLEOTIDE SEQUENCE</scope>
    <source>
        <strain evidence="4">AZ414A</strain>
    </source>
</reference>